<dbReference type="Proteomes" id="UP001218231">
    <property type="component" value="Chromosome"/>
</dbReference>
<accession>A0ABY7TYH2</accession>
<name>A0ABY7TYH2_9SPHN</name>
<keyword evidence="1" id="KW-0472">Membrane</keyword>
<sequence length="89" mass="9459">MSSIHRFPDFIPGPHTDRALRLTGVALLAMAAGLARLLFIGRHSLPAHPASPREMVLALGAVLLLWGGNVLAIAGDALLRPMARPPRPL</sequence>
<gene>
    <name evidence="2" type="ORF">PQ457_04925</name>
</gene>
<keyword evidence="1" id="KW-0812">Transmembrane</keyword>
<proteinExistence type="predicted"/>
<feature type="transmembrane region" description="Helical" evidence="1">
    <location>
        <begin position="55"/>
        <end position="79"/>
    </location>
</feature>
<evidence type="ECO:0000256" key="1">
    <source>
        <dbReference type="SAM" id="Phobius"/>
    </source>
</evidence>
<keyword evidence="1" id="KW-1133">Transmembrane helix</keyword>
<protein>
    <submittedName>
        <fullName evidence="2">Uncharacterized protein</fullName>
    </submittedName>
</protein>
<evidence type="ECO:0000313" key="2">
    <source>
        <dbReference type="EMBL" id="WCT78320.1"/>
    </source>
</evidence>
<dbReference type="EMBL" id="CP117417">
    <property type="protein sequence ID" value="WCT78320.1"/>
    <property type="molecule type" value="Genomic_DNA"/>
</dbReference>
<reference evidence="2 3" key="1">
    <citation type="submission" date="2023-02" db="EMBL/GenBank/DDBJ databases">
        <title>Genome sequence of Novosphingobium humi KACC 19094.</title>
        <authorList>
            <person name="Kim S."/>
            <person name="Heo J."/>
            <person name="Kwon S.-W."/>
        </authorList>
    </citation>
    <scope>NUCLEOTIDE SEQUENCE [LARGE SCALE GENOMIC DNA]</scope>
    <source>
        <strain evidence="2 3">KACC 19094</strain>
    </source>
</reference>
<organism evidence="2 3">
    <name type="scientific">Novosphingobium humi</name>
    <dbReference type="NCBI Taxonomy" id="2282397"/>
    <lineage>
        <taxon>Bacteria</taxon>
        <taxon>Pseudomonadati</taxon>
        <taxon>Pseudomonadota</taxon>
        <taxon>Alphaproteobacteria</taxon>
        <taxon>Sphingomonadales</taxon>
        <taxon>Sphingomonadaceae</taxon>
        <taxon>Novosphingobium</taxon>
    </lineage>
</organism>
<evidence type="ECO:0000313" key="3">
    <source>
        <dbReference type="Proteomes" id="UP001218231"/>
    </source>
</evidence>
<feature type="transmembrane region" description="Helical" evidence="1">
    <location>
        <begin position="20"/>
        <end position="40"/>
    </location>
</feature>
<dbReference type="RefSeq" id="WP_273618650.1">
    <property type="nucleotide sequence ID" value="NZ_CP103868.1"/>
</dbReference>
<keyword evidence="3" id="KW-1185">Reference proteome</keyword>